<comment type="caution">
    <text evidence="5">The sequence shown here is derived from an EMBL/GenBank/DDBJ whole genome shotgun (WGS) entry which is preliminary data.</text>
</comment>
<keyword evidence="6" id="KW-1185">Reference proteome</keyword>
<evidence type="ECO:0000313" key="6">
    <source>
        <dbReference type="Proteomes" id="UP000016843"/>
    </source>
</evidence>
<protein>
    <recommendedName>
        <fullName evidence="4">Type I restriction modification DNA specificity domain-containing protein</fullName>
    </recommendedName>
</protein>
<dbReference type="Gene3D" id="3.90.220.20">
    <property type="entry name" value="DNA methylase specificity domains"/>
    <property type="match status" value="1"/>
</dbReference>
<dbReference type="GO" id="GO:0009307">
    <property type="term" value="P:DNA restriction-modification system"/>
    <property type="evidence" value="ECO:0007669"/>
    <property type="project" value="UniProtKB-KW"/>
</dbReference>
<evidence type="ECO:0000256" key="1">
    <source>
        <dbReference type="ARBA" id="ARBA00010923"/>
    </source>
</evidence>
<evidence type="ECO:0000256" key="3">
    <source>
        <dbReference type="ARBA" id="ARBA00023125"/>
    </source>
</evidence>
<evidence type="ECO:0000313" key="5">
    <source>
        <dbReference type="EMBL" id="ERM83030.1"/>
    </source>
</evidence>
<dbReference type="OrthoDB" id="1002506at2"/>
<keyword evidence="2" id="KW-0680">Restriction system</keyword>
<keyword evidence="3" id="KW-0238">DNA-binding</keyword>
<dbReference type="eggNOG" id="COG0732">
    <property type="taxonomic scope" value="Bacteria"/>
</dbReference>
<dbReference type="RefSeq" id="WP_019599740.1">
    <property type="nucleotide sequence ID" value="NZ_AWXR01000018.1"/>
</dbReference>
<reference evidence="5 6" key="1">
    <citation type="journal article" date="2013" name="Genome Announc.">
        <title>Draft Genome Sequence of the Psychrophilic and Alkaliphilic Rhodonellum psychrophilum Strain GCM71T.</title>
        <authorList>
            <person name="Hauptmann A.L."/>
            <person name="Glaring M.A."/>
            <person name="Hallin P.F."/>
            <person name="Prieme A."/>
            <person name="Stougaard P."/>
        </authorList>
    </citation>
    <scope>NUCLEOTIDE SEQUENCE [LARGE SCALE GENOMIC DNA]</scope>
    <source>
        <strain evidence="5 6">GCM71</strain>
    </source>
</reference>
<dbReference type="SUPFAM" id="SSF116734">
    <property type="entry name" value="DNA methylase specificity domain"/>
    <property type="match status" value="1"/>
</dbReference>
<gene>
    <name evidence="5" type="ORF">P872_06035</name>
</gene>
<proteinExistence type="inferred from homology"/>
<dbReference type="Pfam" id="PF01420">
    <property type="entry name" value="Methylase_S"/>
    <property type="match status" value="1"/>
</dbReference>
<comment type="similarity">
    <text evidence="1">Belongs to the type-I restriction system S methylase family.</text>
</comment>
<dbReference type="InterPro" id="IPR000055">
    <property type="entry name" value="Restrct_endonuc_typeI_TRD"/>
</dbReference>
<name>U5BR14_9BACT</name>
<dbReference type="EMBL" id="AWXR01000018">
    <property type="protein sequence ID" value="ERM83030.1"/>
    <property type="molecule type" value="Genomic_DNA"/>
</dbReference>
<dbReference type="InterPro" id="IPR044946">
    <property type="entry name" value="Restrct_endonuc_typeI_TRD_sf"/>
</dbReference>
<evidence type="ECO:0000259" key="4">
    <source>
        <dbReference type="Pfam" id="PF01420"/>
    </source>
</evidence>
<dbReference type="Proteomes" id="UP000016843">
    <property type="component" value="Unassembled WGS sequence"/>
</dbReference>
<dbReference type="PANTHER" id="PTHR30408:SF12">
    <property type="entry name" value="TYPE I RESTRICTION ENZYME MJAVIII SPECIFICITY SUBUNIT"/>
    <property type="match status" value="1"/>
</dbReference>
<sequence>MNQNIMTVRLEEISDLRFGYYTKPKEKGEIAYLQAKNFDEVGNSKQDLDNFLDPDPKNRLHLLNEGDILLIGKGNKNSAWVYKNEFGPAIASSIFFVIRPNQKKVLPEYLTIIFNTIQTQTYFQALGAGSSIPSIRKSELEAFTFILPPLALQEKIVGIKRLQNKELQLCKIIIAEKEKRNSAVINKLINEEIK</sequence>
<dbReference type="InterPro" id="IPR052021">
    <property type="entry name" value="Type-I_RS_S_subunit"/>
</dbReference>
<evidence type="ECO:0000256" key="2">
    <source>
        <dbReference type="ARBA" id="ARBA00022747"/>
    </source>
</evidence>
<dbReference type="GO" id="GO:0003677">
    <property type="term" value="F:DNA binding"/>
    <property type="evidence" value="ECO:0007669"/>
    <property type="project" value="UniProtKB-KW"/>
</dbReference>
<accession>U5BR14</accession>
<dbReference type="PANTHER" id="PTHR30408">
    <property type="entry name" value="TYPE-1 RESTRICTION ENZYME ECOKI SPECIFICITY PROTEIN"/>
    <property type="match status" value="1"/>
</dbReference>
<feature type="domain" description="Type I restriction modification DNA specificity" evidence="4">
    <location>
        <begin position="4"/>
        <end position="159"/>
    </location>
</feature>
<dbReference type="AlphaFoldDB" id="U5BR14"/>
<organism evidence="5 6">
    <name type="scientific">Rhodonellum psychrophilum GCM71 = DSM 17998</name>
    <dbReference type="NCBI Taxonomy" id="1123057"/>
    <lineage>
        <taxon>Bacteria</taxon>
        <taxon>Pseudomonadati</taxon>
        <taxon>Bacteroidota</taxon>
        <taxon>Cytophagia</taxon>
        <taxon>Cytophagales</taxon>
        <taxon>Cytophagaceae</taxon>
        <taxon>Rhodonellum</taxon>
    </lineage>
</organism>